<dbReference type="SUPFAM" id="SSF56801">
    <property type="entry name" value="Acetyl-CoA synthetase-like"/>
    <property type="match status" value="1"/>
</dbReference>
<sequence>MDEALLPALIDERARLEPDRLYCAFLRTVNINDGVVKLSYSDFANAVNRLAWFIEETFGKSDDFTTLAYVGLTDIRYALITLAAAKTGHKAFLMSMVNPVPAQLRLLEAAKCDHLLVAADFPAFKPAITAMASRRPLKVVEIASVDHWIAKDKAKEYPFRATLSDNPRQPFVFLTWLPIILLLLQPTGIGTILGIWCQMLNSPEITEWRSKDLFSKHPTKDLWKYQGRADDTFVMATSPTCNPLGMEAVMVTHPRIITALLAGHGCEKTAWLLEVHDPPVHEGEKTKLVDELWPYVEKANEVAQSHMRVEDKQAIVFNQKGKSFPRAGKGSVQRKLALAAYEKELDSVHS</sequence>
<evidence type="ECO:0000313" key="3">
    <source>
        <dbReference type="EMBL" id="KUJ10780.1"/>
    </source>
</evidence>
<dbReference type="RefSeq" id="XP_018065135.1">
    <property type="nucleotide sequence ID" value="XM_018220502.1"/>
</dbReference>
<evidence type="ECO:0000313" key="4">
    <source>
        <dbReference type="Proteomes" id="UP000070700"/>
    </source>
</evidence>
<dbReference type="InterPro" id="IPR042099">
    <property type="entry name" value="ANL_N_sf"/>
</dbReference>
<keyword evidence="2" id="KW-0597">Phosphoprotein</keyword>
<evidence type="ECO:0000256" key="2">
    <source>
        <dbReference type="ARBA" id="ARBA00022553"/>
    </source>
</evidence>
<dbReference type="EMBL" id="KQ947428">
    <property type="protein sequence ID" value="KUJ10780.1"/>
    <property type="molecule type" value="Genomic_DNA"/>
</dbReference>
<accession>A0A194WS25</accession>
<proteinExistence type="predicted"/>
<dbReference type="InParanoid" id="A0A194WS25"/>
<protein>
    <recommendedName>
        <fullName evidence="5">AMP-dependent synthetase/ligase domain-containing protein</fullName>
    </recommendedName>
</protein>
<keyword evidence="4" id="KW-1185">Reference proteome</keyword>
<name>A0A194WS25_MOLSC</name>
<dbReference type="PANTHER" id="PTHR43439">
    <property type="entry name" value="PHENYLACETATE-COENZYME A LIGASE"/>
    <property type="match status" value="1"/>
</dbReference>
<dbReference type="PANTHER" id="PTHR43439:SF2">
    <property type="entry name" value="ENZYME, PUTATIVE (JCVI)-RELATED"/>
    <property type="match status" value="1"/>
</dbReference>
<evidence type="ECO:0000256" key="1">
    <source>
        <dbReference type="ARBA" id="ARBA00022450"/>
    </source>
</evidence>
<dbReference type="Pfam" id="PF23562">
    <property type="entry name" value="AMP-binding_C_3"/>
    <property type="match status" value="1"/>
</dbReference>
<gene>
    <name evidence="3" type="ORF">LY89DRAFT_739770</name>
</gene>
<organism evidence="3 4">
    <name type="scientific">Mollisia scopiformis</name>
    <name type="common">Conifer needle endophyte fungus</name>
    <name type="synonym">Phialocephala scopiformis</name>
    <dbReference type="NCBI Taxonomy" id="149040"/>
    <lineage>
        <taxon>Eukaryota</taxon>
        <taxon>Fungi</taxon>
        <taxon>Dikarya</taxon>
        <taxon>Ascomycota</taxon>
        <taxon>Pezizomycotina</taxon>
        <taxon>Leotiomycetes</taxon>
        <taxon>Helotiales</taxon>
        <taxon>Mollisiaceae</taxon>
        <taxon>Mollisia</taxon>
    </lineage>
</organism>
<dbReference type="Proteomes" id="UP000070700">
    <property type="component" value="Unassembled WGS sequence"/>
</dbReference>
<reference evidence="3 4" key="1">
    <citation type="submission" date="2015-10" db="EMBL/GenBank/DDBJ databases">
        <title>Full genome of DAOMC 229536 Phialocephala scopiformis, a fungal endophyte of spruce producing the potent anti-insectan compound rugulosin.</title>
        <authorList>
            <consortium name="DOE Joint Genome Institute"/>
            <person name="Walker A.K."/>
            <person name="Frasz S.L."/>
            <person name="Seifert K.A."/>
            <person name="Miller J.D."/>
            <person name="Mondo S.J."/>
            <person name="Labutti K."/>
            <person name="Lipzen A."/>
            <person name="Dockter R."/>
            <person name="Kennedy M."/>
            <person name="Grigoriev I.V."/>
            <person name="Spatafora J.W."/>
        </authorList>
    </citation>
    <scope>NUCLEOTIDE SEQUENCE [LARGE SCALE GENOMIC DNA]</scope>
    <source>
        <strain evidence="3 4">CBS 120377</strain>
    </source>
</reference>
<dbReference type="AlphaFoldDB" id="A0A194WS25"/>
<evidence type="ECO:0008006" key="5">
    <source>
        <dbReference type="Google" id="ProtNLM"/>
    </source>
</evidence>
<dbReference type="GeneID" id="28830228"/>
<dbReference type="KEGG" id="psco:LY89DRAFT_739770"/>
<dbReference type="Gene3D" id="3.40.50.12780">
    <property type="entry name" value="N-terminal domain of ligase-like"/>
    <property type="match status" value="1"/>
</dbReference>
<dbReference type="InterPro" id="IPR051414">
    <property type="entry name" value="Adenylate-forming_Reductase"/>
</dbReference>
<keyword evidence="1" id="KW-0596">Phosphopantetheine</keyword>
<dbReference type="OrthoDB" id="429813at2759"/>